<keyword evidence="3 9" id="KW-0808">Transferase</keyword>
<dbReference type="KEGG" id="glj:GKIL_1597"/>
<feature type="domain" description="Bacterial sugar transferase" evidence="8">
    <location>
        <begin position="252"/>
        <end position="432"/>
    </location>
</feature>
<sequence length="439" mass="49380">MALAYWLAYQVRAASPNALYSPELYLGLAQFSGLSTLLVFAASGLYRAPGYQSRFDEVAKVVIGITIAFTIVVAGLFFFREVSFSRFVLLYAWLAAIAAVATGRLLLQQANRNLRRSGFGVQKVLIVGTGATAHALLQLLKENPQWGLQQAGLVCEDGTSEEAAVVTRLANLGSYLKANEVAEVWFAKADYSQQQLLELVQVATSARQVRIRMVPGILEYITARMQVDVLGGTALLTLRDTPLRSWHNRFWKRLFDAALAALGLFCCLPLFAVVALAIGLTSRGPVLYKQERVGRDGSVFWIYKFRTMKVDAESQGHGWTTKEDPRRTRVGSFLRRTSLDELPQLWNVLKGEMSLVGPRPERPYYVERFSQDIPKYIDRHLVKTGMTGWAQIHGLRGDTSIAKRVKYDLYYIENWSLLLDIRIILSTVWQILLNRTDAY</sequence>
<evidence type="ECO:0000256" key="7">
    <source>
        <dbReference type="SAM" id="Phobius"/>
    </source>
</evidence>
<evidence type="ECO:0000259" key="8">
    <source>
        <dbReference type="Pfam" id="PF02397"/>
    </source>
</evidence>
<comment type="subcellular location">
    <subcellularLocation>
        <location evidence="1">Membrane</location>
        <topology evidence="1">Multi-pass membrane protein</topology>
    </subcellularLocation>
</comment>
<keyword evidence="5 7" id="KW-1133">Transmembrane helix</keyword>
<dbReference type="NCBIfam" id="TIGR03025">
    <property type="entry name" value="EPS_sugtrans"/>
    <property type="match status" value="1"/>
</dbReference>
<evidence type="ECO:0000256" key="6">
    <source>
        <dbReference type="ARBA" id="ARBA00023136"/>
    </source>
</evidence>
<dbReference type="InterPro" id="IPR017473">
    <property type="entry name" value="Undecaprenyl-P_gluc_Ptfrase"/>
</dbReference>
<dbReference type="Pfam" id="PF13727">
    <property type="entry name" value="CoA_binding_3"/>
    <property type="match status" value="1"/>
</dbReference>
<proteinExistence type="inferred from homology"/>
<dbReference type="Pfam" id="PF02397">
    <property type="entry name" value="Bac_transf"/>
    <property type="match status" value="1"/>
</dbReference>
<protein>
    <submittedName>
        <fullName evidence="9">Undecaprenyl-phosphate glucose phosphotransferase</fullName>
    </submittedName>
</protein>
<evidence type="ECO:0000313" key="10">
    <source>
        <dbReference type="Proteomes" id="UP000017396"/>
    </source>
</evidence>
<dbReference type="PANTHER" id="PTHR30576">
    <property type="entry name" value="COLANIC BIOSYNTHESIS UDP-GLUCOSE LIPID CARRIER TRANSFERASE"/>
    <property type="match status" value="1"/>
</dbReference>
<evidence type="ECO:0000256" key="1">
    <source>
        <dbReference type="ARBA" id="ARBA00004141"/>
    </source>
</evidence>
<evidence type="ECO:0000256" key="4">
    <source>
        <dbReference type="ARBA" id="ARBA00022692"/>
    </source>
</evidence>
<dbReference type="NCBIfam" id="TIGR03023">
    <property type="entry name" value="WcaJ_sugtrans"/>
    <property type="match status" value="1"/>
</dbReference>
<dbReference type="EMBL" id="CP003587">
    <property type="protein sequence ID" value="AGY57843.1"/>
    <property type="molecule type" value="Genomic_DNA"/>
</dbReference>
<feature type="transmembrane region" description="Helical" evidence="7">
    <location>
        <begin position="24"/>
        <end position="46"/>
    </location>
</feature>
<dbReference type="RefSeq" id="WP_023172957.1">
    <property type="nucleotide sequence ID" value="NC_022600.1"/>
</dbReference>
<dbReference type="STRING" id="1183438.GKIL_1597"/>
<dbReference type="HOGENOM" id="CLU_024920_0_1_3"/>
<comment type="similarity">
    <text evidence="2">Belongs to the bacterial sugar transferase family.</text>
</comment>
<evidence type="ECO:0000256" key="5">
    <source>
        <dbReference type="ARBA" id="ARBA00022989"/>
    </source>
</evidence>
<feature type="transmembrane region" description="Helical" evidence="7">
    <location>
        <begin position="84"/>
        <end position="107"/>
    </location>
</feature>
<evidence type="ECO:0000256" key="3">
    <source>
        <dbReference type="ARBA" id="ARBA00022679"/>
    </source>
</evidence>
<reference evidence="9 10" key="1">
    <citation type="journal article" date="2013" name="PLoS ONE">
        <title>Cultivation and Complete Genome Sequencing of Gloeobacter kilaueensis sp. nov., from a Lava Cave in Kilauea Caldera, Hawai'i.</title>
        <authorList>
            <person name="Saw J.H."/>
            <person name="Schatz M."/>
            <person name="Brown M.V."/>
            <person name="Kunkel D.D."/>
            <person name="Foster J.S."/>
            <person name="Shick H."/>
            <person name="Christensen S."/>
            <person name="Hou S."/>
            <person name="Wan X."/>
            <person name="Donachie S.P."/>
        </authorList>
    </citation>
    <scope>NUCLEOTIDE SEQUENCE [LARGE SCALE GENOMIC DNA]</scope>
    <source>
        <strain evidence="10">JS</strain>
    </source>
</reference>
<dbReference type="InterPro" id="IPR017475">
    <property type="entry name" value="EPS_sugar_tfrase"/>
</dbReference>
<keyword evidence="4 7" id="KW-0812">Transmembrane</keyword>
<feature type="transmembrane region" description="Helical" evidence="7">
    <location>
        <begin position="254"/>
        <end position="280"/>
    </location>
</feature>
<dbReference type="Gene3D" id="3.40.50.720">
    <property type="entry name" value="NAD(P)-binding Rossmann-like Domain"/>
    <property type="match status" value="1"/>
</dbReference>
<evidence type="ECO:0000256" key="2">
    <source>
        <dbReference type="ARBA" id="ARBA00006464"/>
    </source>
</evidence>
<keyword evidence="10" id="KW-1185">Reference proteome</keyword>
<gene>
    <name evidence="9" type="primary">wcaJ</name>
    <name evidence="9" type="ORF">GKIL_1597</name>
</gene>
<dbReference type="Proteomes" id="UP000017396">
    <property type="component" value="Chromosome"/>
</dbReference>
<keyword evidence="6 7" id="KW-0472">Membrane</keyword>
<dbReference type="AlphaFoldDB" id="U5QG59"/>
<accession>U5QG59</accession>
<dbReference type="PANTHER" id="PTHR30576:SF0">
    <property type="entry name" value="UNDECAPRENYL-PHOSPHATE N-ACETYLGALACTOSAMINYL 1-PHOSPHATE TRANSFERASE-RELATED"/>
    <property type="match status" value="1"/>
</dbReference>
<dbReference type="GO" id="GO:0016020">
    <property type="term" value="C:membrane"/>
    <property type="evidence" value="ECO:0007669"/>
    <property type="project" value="UniProtKB-SubCell"/>
</dbReference>
<dbReference type="InterPro" id="IPR003362">
    <property type="entry name" value="Bact_transf"/>
</dbReference>
<dbReference type="eggNOG" id="COG2148">
    <property type="taxonomic scope" value="Bacteria"/>
</dbReference>
<dbReference type="eggNOG" id="COG1086">
    <property type="taxonomic scope" value="Bacteria"/>
</dbReference>
<organism evidence="9 10">
    <name type="scientific">Gloeobacter kilaueensis (strain ATCC BAA-2537 / CCAP 1431/1 / ULC 316 / JS1)</name>
    <dbReference type="NCBI Taxonomy" id="1183438"/>
    <lineage>
        <taxon>Bacteria</taxon>
        <taxon>Bacillati</taxon>
        <taxon>Cyanobacteriota</taxon>
        <taxon>Cyanophyceae</taxon>
        <taxon>Gloeobacterales</taxon>
        <taxon>Gloeobacteraceae</taxon>
        <taxon>Gloeobacter</taxon>
    </lineage>
</organism>
<evidence type="ECO:0000313" key="9">
    <source>
        <dbReference type="EMBL" id="AGY57843.1"/>
    </source>
</evidence>
<dbReference type="GO" id="GO:0016780">
    <property type="term" value="F:phosphotransferase activity, for other substituted phosphate groups"/>
    <property type="evidence" value="ECO:0007669"/>
    <property type="project" value="TreeGrafter"/>
</dbReference>
<name>U5QG59_GLOK1</name>
<feature type="transmembrane region" description="Helical" evidence="7">
    <location>
        <begin position="58"/>
        <end position="78"/>
    </location>
</feature>